<dbReference type="InterPro" id="IPR002104">
    <property type="entry name" value="Integrase_catalytic"/>
</dbReference>
<gene>
    <name evidence="4" type="ORF">LCGC14_1188960</name>
</gene>
<dbReference type="EMBL" id="LAZR01006016">
    <property type="protein sequence ID" value="KKM95372.1"/>
    <property type="molecule type" value="Genomic_DNA"/>
</dbReference>
<dbReference type="PANTHER" id="PTHR30349">
    <property type="entry name" value="PHAGE INTEGRASE-RELATED"/>
    <property type="match status" value="1"/>
</dbReference>
<dbReference type="GO" id="GO:0006310">
    <property type="term" value="P:DNA recombination"/>
    <property type="evidence" value="ECO:0007669"/>
    <property type="project" value="UniProtKB-KW"/>
</dbReference>
<reference evidence="4" key="1">
    <citation type="journal article" date="2015" name="Nature">
        <title>Complex archaea that bridge the gap between prokaryotes and eukaryotes.</title>
        <authorList>
            <person name="Spang A."/>
            <person name="Saw J.H."/>
            <person name="Jorgensen S.L."/>
            <person name="Zaremba-Niedzwiedzka K."/>
            <person name="Martijn J."/>
            <person name="Lind A.E."/>
            <person name="van Eijk R."/>
            <person name="Schleper C."/>
            <person name="Guy L."/>
            <person name="Ettema T.J."/>
        </authorList>
    </citation>
    <scope>NUCLEOTIDE SEQUENCE</scope>
</reference>
<dbReference type="CDD" id="cd00397">
    <property type="entry name" value="DNA_BRE_C"/>
    <property type="match status" value="1"/>
</dbReference>
<feature type="domain" description="Tyr recombinase" evidence="3">
    <location>
        <begin position="5"/>
        <end position="168"/>
    </location>
</feature>
<dbReference type="InterPro" id="IPR013762">
    <property type="entry name" value="Integrase-like_cat_sf"/>
</dbReference>
<dbReference type="Pfam" id="PF00589">
    <property type="entry name" value="Phage_integrase"/>
    <property type="match status" value="1"/>
</dbReference>
<protein>
    <recommendedName>
        <fullName evidence="3">Tyr recombinase domain-containing protein</fullName>
    </recommendedName>
</protein>
<sequence>MPVLKSQEPYHAEDVCRLIAACKTRQERALVLLLARTGLRATEARQLRHDDISDGVAGVRGKGGRYRQIVLPPDVLAALPPGDGYVFPSRQGGGISYGRVRQIMRNVGRRAGVRKAQAHRFRRTYAVAFLKAGGDPGALRYTLGHTTLAMSLHYAAWLEGERALVVQRTLANRL</sequence>
<name>A0A0F9PQE2_9ZZZZ</name>
<dbReference type="PANTHER" id="PTHR30349:SF41">
    <property type="entry name" value="INTEGRASE_RECOMBINASE PROTEIN MJ0367-RELATED"/>
    <property type="match status" value="1"/>
</dbReference>
<evidence type="ECO:0000259" key="3">
    <source>
        <dbReference type="PROSITE" id="PS51898"/>
    </source>
</evidence>
<accession>A0A0F9PQE2</accession>
<dbReference type="Gene3D" id="1.10.443.10">
    <property type="entry name" value="Intergrase catalytic core"/>
    <property type="match status" value="1"/>
</dbReference>
<organism evidence="4">
    <name type="scientific">marine sediment metagenome</name>
    <dbReference type="NCBI Taxonomy" id="412755"/>
    <lineage>
        <taxon>unclassified sequences</taxon>
        <taxon>metagenomes</taxon>
        <taxon>ecological metagenomes</taxon>
    </lineage>
</organism>
<dbReference type="InterPro" id="IPR011010">
    <property type="entry name" value="DNA_brk_join_enz"/>
</dbReference>
<dbReference type="SUPFAM" id="SSF56349">
    <property type="entry name" value="DNA breaking-rejoining enzymes"/>
    <property type="match status" value="1"/>
</dbReference>
<comment type="caution">
    <text evidence="4">The sequence shown here is derived from an EMBL/GenBank/DDBJ whole genome shotgun (WGS) entry which is preliminary data.</text>
</comment>
<proteinExistence type="predicted"/>
<dbReference type="InterPro" id="IPR050090">
    <property type="entry name" value="Tyrosine_recombinase_XerCD"/>
</dbReference>
<dbReference type="GO" id="GO:0015074">
    <property type="term" value="P:DNA integration"/>
    <property type="evidence" value="ECO:0007669"/>
    <property type="project" value="InterPro"/>
</dbReference>
<keyword evidence="2" id="KW-0233">DNA recombination</keyword>
<evidence type="ECO:0000256" key="1">
    <source>
        <dbReference type="ARBA" id="ARBA00023125"/>
    </source>
</evidence>
<dbReference type="PROSITE" id="PS51898">
    <property type="entry name" value="TYR_RECOMBINASE"/>
    <property type="match status" value="1"/>
</dbReference>
<keyword evidence="1" id="KW-0238">DNA-binding</keyword>
<evidence type="ECO:0000313" key="4">
    <source>
        <dbReference type="EMBL" id="KKM95372.1"/>
    </source>
</evidence>
<evidence type="ECO:0000256" key="2">
    <source>
        <dbReference type="ARBA" id="ARBA00023172"/>
    </source>
</evidence>
<dbReference type="GO" id="GO:0003677">
    <property type="term" value="F:DNA binding"/>
    <property type="evidence" value="ECO:0007669"/>
    <property type="project" value="UniProtKB-KW"/>
</dbReference>
<dbReference type="AlphaFoldDB" id="A0A0F9PQE2"/>